<dbReference type="PROSITE" id="PS51257">
    <property type="entry name" value="PROKAR_LIPOPROTEIN"/>
    <property type="match status" value="1"/>
</dbReference>
<evidence type="ECO:0008006" key="4">
    <source>
        <dbReference type="Google" id="ProtNLM"/>
    </source>
</evidence>
<comment type="caution">
    <text evidence="2">The sequence shown here is derived from an EMBL/GenBank/DDBJ whole genome shotgun (WGS) entry which is preliminary data.</text>
</comment>
<dbReference type="RefSeq" id="WP_377314328.1">
    <property type="nucleotide sequence ID" value="NZ_JBHUIY010000003.1"/>
</dbReference>
<feature type="chain" id="PRO_5047502486" description="SmpA / OmlA family protein" evidence="1">
    <location>
        <begin position="21"/>
        <end position="126"/>
    </location>
</feature>
<sequence length="126" mass="12675">MRALRLAAAAGLVLLVAACAGPSGPGAGGGPAAVAPVPSGRPAPGSLEALNGVQAAELERRFGAPAFRHSDPPAEVWQYRSRVCTLDLFLYRQPGVPLTVAHATVRGPGGASIGEADCLRAVQGGR</sequence>
<organism evidence="2 3">
    <name type="scientific">Phaeospirillum tilakii</name>
    <dbReference type="NCBI Taxonomy" id="741673"/>
    <lineage>
        <taxon>Bacteria</taxon>
        <taxon>Pseudomonadati</taxon>
        <taxon>Pseudomonadota</taxon>
        <taxon>Alphaproteobacteria</taxon>
        <taxon>Rhodospirillales</taxon>
        <taxon>Rhodospirillaceae</taxon>
        <taxon>Phaeospirillum</taxon>
    </lineage>
</organism>
<evidence type="ECO:0000256" key="1">
    <source>
        <dbReference type="SAM" id="SignalP"/>
    </source>
</evidence>
<evidence type="ECO:0000313" key="3">
    <source>
        <dbReference type="Proteomes" id="UP001597296"/>
    </source>
</evidence>
<gene>
    <name evidence="2" type="ORF">ACFSNB_02870</name>
</gene>
<keyword evidence="1" id="KW-0732">Signal</keyword>
<dbReference type="EMBL" id="JBHUIY010000003">
    <property type="protein sequence ID" value="MFD2232743.1"/>
    <property type="molecule type" value="Genomic_DNA"/>
</dbReference>
<keyword evidence="3" id="KW-1185">Reference proteome</keyword>
<accession>A0ABW5C7B1</accession>
<evidence type="ECO:0000313" key="2">
    <source>
        <dbReference type="EMBL" id="MFD2232743.1"/>
    </source>
</evidence>
<feature type="signal peptide" evidence="1">
    <location>
        <begin position="1"/>
        <end position="20"/>
    </location>
</feature>
<proteinExistence type="predicted"/>
<dbReference type="Proteomes" id="UP001597296">
    <property type="component" value="Unassembled WGS sequence"/>
</dbReference>
<protein>
    <recommendedName>
        <fullName evidence="4">SmpA / OmlA family protein</fullName>
    </recommendedName>
</protein>
<name>A0ABW5C7B1_9PROT</name>
<reference evidence="3" key="1">
    <citation type="journal article" date="2019" name="Int. J. Syst. Evol. Microbiol.">
        <title>The Global Catalogue of Microorganisms (GCM) 10K type strain sequencing project: providing services to taxonomists for standard genome sequencing and annotation.</title>
        <authorList>
            <consortium name="The Broad Institute Genomics Platform"/>
            <consortium name="The Broad Institute Genome Sequencing Center for Infectious Disease"/>
            <person name="Wu L."/>
            <person name="Ma J."/>
        </authorList>
    </citation>
    <scope>NUCLEOTIDE SEQUENCE [LARGE SCALE GENOMIC DNA]</scope>
    <source>
        <strain evidence="3">KCTC 15012</strain>
    </source>
</reference>